<feature type="region of interest" description="Disordered" evidence="1">
    <location>
        <begin position="1"/>
        <end position="21"/>
    </location>
</feature>
<reference evidence="2" key="2">
    <citation type="submission" date="2021-10" db="EMBL/GenBank/DDBJ databases">
        <title>Phylogenomics reveals ancestral predisposition of the termite-cultivated fungus Termitomyces towards a domesticated lifestyle.</title>
        <authorList>
            <person name="Auxier B."/>
            <person name="Grum-Grzhimaylo A."/>
            <person name="Cardenas M.E."/>
            <person name="Lodge J.D."/>
            <person name="Laessoe T."/>
            <person name="Pedersen O."/>
            <person name="Smith M.E."/>
            <person name="Kuyper T.W."/>
            <person name="Franco-Molano E.A."/>
            <person name="Baroni T.J."/>
            <person name="Aanen D.K."/>
        </authorList>
    </citation>
    <scope>NUCLEOTIDE SEQUENCE</scope>
    <source>
        <strain evidence="2">AP01</strain>
        <tissue evidence="2">Mycelium</tissue>
    </source>
</reference>
<dbReference type="OrthoDB" id="2410195at2759"/>
<protein>
    <submittedName>
        <fullName evidence="2">Uncharacterized protein</fullName>
    </submittedName>
</protein>
<gene>
    <name evidence="2" type="ORF">DXG03_006829</name>
</gene>
<accession>A0A9P7G2F3</accession>
<comment type="caution">
    <text evidence="2">The sequence shown here is derived from an EMBL/GenBank/DDBJ whole genome shotgun (WGS) entry which is preliminary data.</text>
</comment>
<evidence type="ECO:0000313" key="3">
    <source>
        <dbReference type="Proteomes" id="UP000775547"/>
    </source>
</evidence>
<feature type="non-terminal residue" evidence="2">
    <location>
        <position position="130"/>
    </location>
</feature>
<evidence type="ECO:0000256" key="1">
    <source>
        <dbReference type="SAM" id="MobiDB-lite"/>
    </source>
</evidence>
<evidence type="ECO:0000313" key="2">
    <source>
        <dbReference type="EMBL" id="KAG5640848.1"/>
    </source>
</evidence>
<organism evidence="2 3">
    <name type="scientific">Asterophora parasitica</name>
    <dbReference type="NCBI Taxonomy" id="117018"/>
    <lineage>
        <taxon>Eukaryota</taxon>
        <taxon>Fungi</taxon>
        <taxon>Dikarya</taxon>
        <taxon>Basidiomycota</taxon>
        <taxon>Agaricomycotina</taxon>
        <taxon>Agaricomycetes</taxon>
        <taxon>Agaricomycetidae</taxon>
        <taxon>Agaricales</taxon>
        <taxon>Tricholomatineae</taxon>
        <taxon>Lyophyllaceae</taxon>
        <taxon>Asterophora</taxon>
    </lineage>
</organism>
<dbReference type="Proteomes" id="UP000775547">
    <property type="component" value="Unassembled WGS sequence"/>
</dbReference>
<name>A0A9P7G2F3_9AGAR</name>
<reference evidence="2" key="1">
    <citation type="submission" date="2020-07" db="EMBL/GenBank/DDBJ databases">
        <authorList>
            <person name="Nieuwenhuis M."/>
            <person name="Van De Peppel L.J.J."/>
        </authorList>
    </citation>
    <scope>NUCLEOTIDE SEQUENCE</scope>
    <source>
        <strain evidence="2">AP01</strain>
        <tissue evidence="2">Mycelium</tissue>
    </source>
</reference>
<keyword evidence="3" id="KW-1185">Reference proteome</keyword>
<sequence length="130" mass="14653">MLDTLKPSQEITDHPETKHENTPRLAALAGHHLDKMFKASAYAWKNLSDPLMSKSGDPTVAPVLRAYWTKETYWEINACIQALQPADAILGTYDWKDLSPNSVVIDDLSVVIEDADKMWKDLLNAQVMLE</sequence>
<proteinExistence type="predicted"/>
<dbReference type="AlphaFoldDB" id="A0A9P7G2F3"/>
<feature type="compositionally biased region" description="Basic and acidic residues" evidence="1">
    <location>
        <begin position="11"/>
        <end position="21"/>
    </location>
</feature>
<dbReference type="EMBL" id="JABCKV010000476">
    <property type="protein sequence ID" value="KAG5640848.1"/>
    <property type="molecule type" value="Genomic_DNA"/>
</dbReference>
<feature type="compositionally biased region" description="Polar residues" evidence="1">
    <location>
        <begin position="1"/>
        <end position="10"/>
    </location>
</feature>